<accession>A0A0F9DUU5</accession>
<dbReference type="EMBL" id="LAZR01027478">
    <property type="protein sequence ID" value="KKL65613.1"/>
    <property type="molecule type" value="Genomic_DNA"/>
</dbReference>
<reference evidence="1" key="1">
    <citation type="journal article" date="2015" name="Nature">
        <title>Complex archaea that bridge the gap between prokaryotes and eukaryotes.</title>
        <authorList>
            <person name="Spang A."/>
            <person name="Saw J.H."/>
            <person name="Jorgensen S.L."/>
            <person name="Zaremba-Niedzwiedzka K."/>
            <person name="Martijn J."/>
            <person name="Lind A.E."/>
            <person name="van Eijk R."/>
            <person name="Schleper C."/>
            <person name="Guy L."/>
            <person name="Ettema T.J."/>
        </authorList>
    </citation>
    <scope>NUCLEOTIDE SEQUENCE</scope>
</reference>
<gene>
    <name evidence="1" type="ORF">LCGC14_2153200</name>
</gene>
<sequence length="53" mass="6124">LEKAPKDLDSPLQHEWKHGDVFLNEHDVIMISVPSTTMVQLGYTHVKVKKVFH</sequence>
<comment type="caution">
    <text evidence="1">The sequence shown here is derived from an EMBL/GenBank/DDBJ whole genome shotgun (WGS) entry which is preliminary data.</text>
</comment>
<proteinExistence type="predicted"/>
<dbReference type="AlphaFoldDB" id="A0A0F9DUU5"/>
<organism evidence="1">
    <name type="scientific">marine sediment metagenome</name>
    <dbReference type="NCBI Taxonomy" id="412755"/>
    <lineage>
        <taxon>unclassified sequences</taxon>
        <taxon>metagenomes</taxon>
        <taxon>ecological metagenomes</taxon>
    </lineage>
</organism>
<protein>
    <submittedName>
        <fullName evidence="1">Uncharacterized protein</fullName>
    </submittedName>
</protein>
<evidence type="ECO:0000313" key="1">
    <source>
        <dbReference type="EMBL" id="KKL65613.1"/>
    </source>
</evidence>
<feature type="non-terminal residue" evidence="1">
    <location>
        <position position="1"/>
    </location>
</feature>
<name>A0A0F9DUU5_9ZZZZ</name>